<comment type="caution">
    <text evidence="3">The sequence shown here is derived from an EMBL/GenBank/DDBJ whole genome shotgun (WGS) entry which is preliminary data.</text>
</comment>
<evidence type="ECO:0000259" key="2">
    <source>
        <dbReference type="Pfam" id="PF18859"/>
    </source>
</evidence>
<gene>
    <name evidence="3" type="ORF">ACFOKC_06140</name>
</gene>
<feature type="compositionally biased region" description="Basic and acidic residues" evidence="1">
    <location>
        <begin position="32"/>
        <end position="50"/>
    </location>
</feature>
<dbReference type="GO" id="GO:0016787">
    <property type="term" value="F:hydrolase activity"/>
    <property type="evidence" value="ECO:0007669"/>
    <property type="project" value="UniProtKB-KW"/>
</dbReference>
<protein>
    <submittedName>
        <fullName evidence="3">Vms1/Ankzf1 family peptidyl-tRNA hydrolase</fullName>
    </submittedName>
</protein>
<dbReference type="AlphaFoldDB" id="A0ABD5NDW7"/>
<name>A0ABD5NDW7_9EURY</name>
<dbReference type="EMBL" id="JBHRWN010000002">
    <property type="protein sequence ID" value="MFC3477301.1"/>
    <property type="molecule type" value="Genomic_DNA"/>
</dbReference>
<dbReference type="InterPro" id="IPR042226">
    <property type="entry name" value="eFR1_2_sf"/>
</dbReference>
<dbReference type="SUPFAM" id="SSF53137">
    <property type="entry name" value="Translational machinery components"/>
    <property type="match status" value="1"/>
</dbReference>
<dbReference type="Pfam" id="PF18859">
    <property type="entry name" value="acVLRF1"/>
    <property type="match status" value="1"/>
</dbReference>
<accession>A0ABD5NDW7</accession>
<evidence type="ECO:0000313" key="4">
    <source>
        <dbReference type="Proteomes" id="UP001595660"/>
    </source>
</evidence>
<evidence type="ECO:0000256" key="1">
    <source>
        <dbReference type="SAM" id="MobiDB-lite"/>
    </source>
</evidence>
<evidence type="ECO:0000313" key="3">
    <source>
        <dbReference type="EMBL" id="MFC3477301.1"/>
    </source>
</evidence>
<sequence>MLDDLLGRTELKARIEELEAEKESLEAQLDAESERRSEAARERQAAERRVNELEDRVAELEDRVERAEGDDAGPEFRARVDLRDERLERVLGLLESLDGGEEGILTAYVPDDPPEAVREAFGDRAPLVERAAPCLVVRDREGIVSAALRPPNPPAAFCEWGERARIEREWLAPTGRYAFAVVRADVFALGVYDATGDGVERVRFEGFESDVKSKHSKGGFSQDRFERIRDDQIRSHVEKAREALADVDADRTFVVGQETLLSAFDADATAAVDASGKPEDALGSAHADFWTVALSLL</sequence>
<keyword evidence="4" id="KW-1185">Reference proteome</keyword>
<proteinExistence type="predicted"/>
<organism evidence="3 4">
    <name type="scientific">Halobacterium litoreum</name>
    <dbReference type="NCBI Taxonomy" id="2039234"/>
    <lineage>
        <taxon>Archaea</taxon>
        <taxon>Methanobacteriati</taxon>
        <taxon>Methanobacteriota</taxon>
        <taxon>Stenosarchaea group</taxon>
        <taxon>Halobacteria</taxon>
        <taxon>Halobacteriales</taxon>
        <taxon>Halobacteriaceae</taxon>
        <taxon>Halobacterium</taxon>
    </lineage>
</organism>
<feature type="domain" description="Actinobacteria/chloroflexi VLRF1 release factor" evidence="2">
    <location>
        <begin position="176"/>
        <end position="294"/>
    </location>
</feature>
<dbReference type="Proteomes" id="UP001595660">
    <property type="component" value="Unassembled WGS sequence"/>
</dbReference>
<dbReference type="Gene3D" id="3.30.420.60">
    <property type="entry name" value="eRF1 domain 2"/>
    <property type="match status" value="1"/>
</dbReference>
<dbReference type="GeneID" id="69116773"/>
<reference evidence="3 4" key="1">
    <citation type="journal article" date="2019" name="Int. J. Syst. Evol. Microbiol.">
        <title>The Global Catalogue of Microorganisms (GCM) 10K type strain sequencing project: providing services to taxonomists for standard genome sequencing and annotation.</title>
        <authorList>
            <consortium name="The Broad Institute Genomics Platform"/>
            <consortium name="The Broad Institute Genome Sequencing Center for Infectious Disease"/>
            <person name="Wu L."/>
            <person name="Ma J."/>
        </authorList>
    </citation>
    <scope>NUCLEOTIDE SEQUENCE [LARGE SCALE GENOMIC DNA]</scope>
    <source>
        <strain evidence="3 4">CGMCC 1.12562</strain>
    </source>
</reference>
<keyword evidence="3" id="KW-0378">Hydrolase</keyword>
<dbReference type="RefSeq" id="WP_232571566.1">
    <property type="nucleotide sequence ID" value="NZ_CP089466.1"/>
</dbReference>
<feature type="region of interest" description="Disordered" evidence="1">
    <location>
        <begin position="19"/>
        <end position="50"/>
    </location>
</feature>
<dbReference type="InterPro" id="IPR040783">
    <property type="entry name" value="VLRF1"/>
</dbReference>
<dbReference type="Gene3D" id="1.20.5.340">
    <property type="match status" value="1"/>
</dbReference>